<protein>
    <submittedName>
        <fullName evidence="1">Uncharacterized protein</fullName>
    </submittedName>
</protein>
<accession>A0A9J6GU22</accession>
<dbReference type="AlphaFoldDB" id="A0A9J6GU22"/>
<dbReference type="Proteomes" id="UP000821853">
    <property type="component" value="Chromosome 9"/>
</dbReference>
<organism evidence="1 2">
    <name type="scientific">Haemaphysalis longicornis</name>
    <name type="common">Bush tick</name>
    <dbReference type="NCBI Taxonomy" id="44386"/>
    <lineage>
        <taxon>Eukaryota</taxon>
        <taxon>Metazoa</taxon>
        <taxon>Ecdysozoa</taxon>
        <taxon>Arthropoda</taxon>
        <taxon>Chelicerata</taxon>
        <taxon>Arachnida</taxon>
        <taxon>Acari</taxon>
        <taxon>Parasitiformes</taxon>
        <taxon>Ixodida</taxon>
        <taxon>Ixodoidea</taxon>
        <taxon>Ixodidae</taxon>
        <taxon>Haemaphysalinae</taxon>
        <taxon>Haemaphysalis</taxon>
    </lineage>
</organism>
<proteinExistence type="predicted"/>
<dbReference type="EMBL" id="JABSTR010000011">
    <property type="protein sequence ID" value="KAH9381958.1"/>
    <property type="molecule type" value="Genomic_DNA"/>
</dbReference>
<comment type="caution">
    <text evidence="1">The sequence shown here is derived from an EMBL/GenBank/DDBJ whole genome shotgun (WGS) entry which is preliminary data.</text>
</comment>
<evidence type="ECO:0000313" key="1">
    <source>
        <dbReference type="EMBL" id="KAH9381958.1"/>
    </source>
</evidence>
<sequence length="125" mass="13814">MRGFQCSTEKCALLILKGNPRGRTLQLSTIQFKLQGCDIPILQTIRILGLYIQQDGGGTLTIQCLDHTILQILRVVNRAPNLHQGMKEDDVIKLVQALVASGIEYRYPLPPAEIKGNGPTRHTPA</sequence>
<dbReference type="VEuPathDB" id="VectorBase:HLOH_047075"/>
<name>A0A9J6GU22_HAELO</name>
<gene>
    <name evidence="1" type="ORF">HPB48_015288</name>
</gene>
<evidence type="ECO:0000313" key="2">
    <source>
        <dbReference type="Proteomes" id="UP000821853"/>
    </source>
</evidence>
<reference evidence="1 2" key="1">
    <citation type="journal article" date="2020" name="Cell">
        <title>Large-Scale Comparative Analyses of Tick Genomes Elucidate Their Genetic Diversity and Vector Capacities.</title>
        <authorList>
            <consortium name="Tick Genome and Microbiome Consortium (TIGMIC)"/>
            <person name="Jia N."/>
            <person name="Wang J."/>
            <person name="Shi W."/>
            <person name="Du L."/>
            <person name="Sun Y."/>
            <person name="Zhan W."/>
            <person name="Jiang J.F."/>
            <person name="Wang Q."/>
            <person name="Zhang B."/>
            <person name="Ji P."/>
            <person name="Bell-Sakyi L."/>
            <person name="Cui X.M."/>
            <person name="Yuan T.T."/>
            <person name="Jiang B.G."/>
            <person name="Yang W.F."/>
            <person name="Lam T.T."/>
            <person name="Chang Q.C."/>
            <person name="Ding S.J."/>
            <person name="Wang X.J."/>
            <person name="Zhu J.G."/>
            <person name="Ruan X.D."/>
            <person name="Zhao L."/>
            <person name="Wei J.T."/>
            <person name="Ye R.Z."/>
            <person name="Que T.C."/>
            <person name="Du C.H."/>
            <person name="Zhou Y.H."/>
            <person name="Cheng J.X."/>
            <person name="Dai P.F."/>
            <person name="Guo W.B."/>
            <person name="Han X.H."/>
            <person name="Huang E.J."/>
            <person name="Li L.F."/>
            <person name="Wei W."/>
            <person name="Gao Y.C."/>
            <person name="Liu J.Z."/>
            <person name="Shao H.Z."/>
            <person name="Wang X."/>
            <person name="Wang C.C."/>
            <person name="Yang T.C."/>
            <person name="Huo Q.B."/>
            <person name="Li W."/>
            <person name="Chen H.Y."/>
            <person name="Chen S.E."/>
            <person name="Zhou L.G."/>
            <person name="Ni X.B."/>
            <person name="Tian J.H."/>
            <person name="Sheng Y."/>
            <person name="Liu T."/>
            <person name="Pan Y.S."/>
            <person name="Xia L.Y."/>
            <person name="Li J."/>
            <person name="Zhao F."/>
            <person name="Cao W.C."/>
        </authorList>
    </citation>
    <scope>NUCLEOTIDE SEQUENCE [LARGE SCALE GENOMIC DNA]</scope>
    <source>
        <strain evidence="1">HaeL-2018</strain>
    </source>
</reference>
<keyword evidence="2" id="KW-1185">Reference proteome</keyword>